<protein>
    <recommendedName>
        <fullName evidence="2">Calcineurin-like phosphoesterase domain-containing protein</fullName>
    </recommendedName>
</protein>
<dbReference type="InterPro" id="IPR051918">
    <property type="entry name" value="STPP_CPPED1"/>
</dbReference>
<dbReference type="Proteomes" id="UP000014500">
    <property type="component" value="Unassembled WGS sequence"/>
</dbReference>
<dbReference type="Gene3D" id="3.60.21.10">
    <property type="match status" value="1"/>
</dbReference>
<dbReference type="PANTHER" id="PTHR43143:SF1">
    <property type="entry name" value="SERINE_THREONINE-PROTEIN PHOSPHATASE CPPED1"/>
    <property type="match status" value="1"/>
</dbReference>
<sequence>MTGENAVGAEDVVIEVREAEINNQRVFWDHYHQINNDNYLFADLEGQWNGPFCFVQAADTQFGMIESYLEKKENPGWDKEVALTRKAIRAANEMQPRPKFFVVCGDLLDAFPDEKPDMREEQEHDFKTVFSQLSSEIPLVCVCGNHDIGNTPSRQTVSAYRSSFGDDFFSFWVGGVFFIVLNSQYYWDSSE</sequence>
<dbReference type="PANTHER" id="PTHR43143">
    <property type="entry name" value="METALLOPHOSPHOESTERASE, CALCINEURIN SUPERFAMILY"/>
    <property type="match status" value="1"/>
</dbReference>
<evidence type="ECO:0000313" key="4">
    <source>
        <dbReference type="Proteomes" id="UP000014500"/>
    </source>
</evidence>
<dbReference type="Pfam" id="PF00149">
    <property type="entry name" value="Metallophos"/>
    <property type="match status" value="1"/>
</dbReference>
<dbReference type="AlphaFoldDB" id="T1IS27"/>
<reference evidence="3" key="2">
    <citation type="submission" date="2015-02" db="UniProtKB">
        <authorList>
            <consortium name="EnsemblMetazoa"/>
        </authorList>
    </citation>
    <scope>IDENTIFICATION</scope>
</reference>
<dbReference type="SUPFAM" id="SSF56300">
    <property type="entry name" value="Metallo-dependent phosphatases"/>
    <property type="match status" value="1"/>
</dbReference>
<keyword evidence="4" id="KW-1185">Reference proteome</keyword>
<keyword evidence="1" id="KW-0812">Transmembrane</keyword>
<keyword evidence="1" id="KW-1133">Transmembrane helix</keyword>
<evidence type="ECO:0000313" key="3">
    <source>
        <dbReference type="EnsemblMetazoa" id="SMAR003888-PA"/>
    </source>
</evidence>
<dbReference type="InterPro" id="IPR029052">
    <property type="entry name" value="Metallo-depent_PP-like"/>
</dbReference>
<name>T1IS27_STRMM</name>
<accession>T1IS27</accession>
<evidence type="ECO:0000259" key="2">
    <source>
        <dbReference type="Pfam" id="PF00149"/>
    </source>
</evidence>
<keyword evidence="1" id="KW-0472">Membrane</keyword>
<dbReference type="HOGENOM" id="CLU_1424855_0_0_1"/>
<dbReference type="GO" id="GO:0016787">
    <property type="term" value="F:hydrolase activity"/>
    <property type="evidence" value="ECO:0007669"/>
    <property type="project" value="InterPro"/>
</dbReference>
<dbReference type="EnsemblMetazoa" id="SMAR003888-RA">
    <property type="protein sequence ID" value="SMAR003888-PA"/>
    <property type="gene ID" value="SMAR003888"/>
</dbReference>
<dbReference type="eggNOG" id="KOG1378">
    <property type="taxonomic scope" value="Eukaryota"/>
</dbReference>
<proteinExistence type="predicted"/>
<feature type="transmembrane region" description="Helical" evidence="1">
    <location>
        <begin position="168"/>
        <end position="187"/>
    </location>
</feature>
<dbReference type="PhylomeDB" id="T1IS27"/>
<dbReference type="InterPro" id="IPR004843">
    <property type="entry name" value="Calcineurin-like_PHP"/>
</dbReference>
<feature type="domain" description="Calcineurin-like phosphoesterase" evidence="2">
    <location>
        <begin position="59"/>
        <end position="157"/>
    </location>
</feature>
<organism evidence="3 4">
    <name type="scientific">Strigamia maritima</name>
    <name type="common">European centipede</name>
    <name type="synonym">Geophilus maritimus</name>
    <dbReference type="NCBI Taxonomy" id="126957"/>
    <lineage>
        <taxon>Eukaryota</taxon>
        <taxon>Metazoa</taxon>
        <taxon>Ecdysozoa</taxon>
        <taxon>Arthropoda</taxon>
        <taxon>Myriapoda</taxon>
        <taxon>Chilopoda</taxon>
        <taxon>Pleurostigmophora</taxon>
        <taxon>Geophilomorpha</taxon>
        <taxon>Linotaeniidae</taxon>
        <taxon>Strigamia</taxon>
    </lineage>
</organism>
<dbReference type="OMA" id="FWFGGVK"/>
<reference evidence="4" key="1">
    <citation type="submission" date="2011-05" db="EMBL/GenBank/DDBJ databases">
        <authorList>
            <person name="Richards S.R."/>
            <person name="Qu J."/>
            <person name="Jiang H."/>
            <person name="Jhangiani S.N."/>
            <person name="Agravi P."/>
            <person name="Goodspeed R."/>
            <person name="Gross S."/>
            <person name="Mandapat C."/>
            <person name="Jackson L."/>
            <person name="Mathew T."/>
            <person name="Pu L."/>
            <person name="Thornton R."/>
            <person name="Saada N."/>
            <person name="Wilczek-Boney K.B."/>
            <person name="Lee S."/>
            <person name="Kovar C."/>
            <person name="Wu Y."/>
            <person name="Scherer S.E."/>
            <person name="Worley K.C."/>
            <person name="Muzny D.M."/>
            <person name="Gibbs R."/>
        </authorList>
    </citation>
    <scope>NUCLEOTIDE SEQUENCE</scope>
    <source>
        <strain evidence="4">Brora</strain>
    </source>
</reference>
<dbReference type="STRING" id="126957.T1IS27"/>
<dbReference type="EMBL" id="JH431414">
    <property type="status" value="NOT_ANNOTATED_CDS"/>
    <property type="molecule type" value="Genomic_DNA"/>
</dbReference>
<evidence type="ECO:0000256" key="1">
    <source>
        <dbReference type="SAM" id="Phobius"/>
    </source>
</evidence>